<dbReference type="EMBL" id="CP121270">
    <property type="protein sequence ID" value="WFP25422.1"/>
    <property type="molecule type" value="Genomic_DNA"/>
</dbReference>
<feature type="compositionally biased region" description="Basic and acidic residues" evidence="4">
    <location>
        <begin position="83"/>
        <end position="92"/>
    </location>
</feature>
<evidence type="ECO:0000256" key="4">
    <source>
        <dbReference type="SAM" id="MobiDB-lite"/>
    </source>
</evidence>
<protein>
    <submittedName>
        <fullName evidence="7">Phage tail tape measure protein</fullName>
    </submittedName>
</protein>
<dbReference type="RefSeq" id="WP_207624926.1">
    <property type="nucleotide sequence ID" value="NZ_CP121270.1"/>
</dbReference>
<evidence type="ECO:0000256" key="2">
    <source>
        <dbReference type="ARBA" id="ARBA00022801"/>
    </source>
</evidence>
<dbReference type="GO" id="GO:0016787">
    <property type="term" value="F:hydrolase activity"/>
    <property type="evidence" value="ECO:0007669"/>
    <property type="project" value="UniProtKB-KW"/>
</dbReference>
<feature type="compositionally biased region" description="Low complexity" evidence="4">
    <location>
        <begin position="1037"/>
        <end position="1051"/>
    </location>
</feature>
<accession>A0AAX3T8U3</accession>
<feature type="region of interest" description="Disordered" evidence="4">
    <location>
        <begin position="49"/>
        <end position="112"/>
    </location>
</feature>
<feature type="compositionally biased region" description="Polar residues" evidence="4">
    <location>
        <begin position="826"/>
        <end position="840"/>
    </location>
</feature>
<dbReference type="Pfam" id="PF06737">
    <property type="entry name" value="Transglycosylas"/>
    <property type="match status" value="1"/>
</dbReference>
<comment type="similarity">
    <text evidence="1">Belongs to the transglycosylase family. Rpf subfamily.</text>
</comment>
<evidence type="ECO:0000259" key="6">
    <source>
        <dbReference type="Pfam" id="PF10145"/>
    </source>
</evidence>
<organism evidence="7 8">
    <name type="scientific">Gordonia hongkongensis</name>
    <dbReference type="NCBI Taxonomy" id="1701090"/>
    <lineage>
        <taxon>Bacteria</taxon>
        <taxon>Bacillati</taxon>
        <taxon>Actinomycetota</taxon>
        <taxon>Actinomycetes</taxon>
        <taxon>Mycobacteriales</taxon>
        <taxon>Gordoniaceae</taxon>
        <taxon>Gordonia</taxon>
    </lineage>
</organism>
<dbReference type="SUPFAM" id="SSF53955">
    <property type="entry name" value="Lysozyme-like"/>
    <property type="match status" value="1"/>
</dbReference>
<dbReference type="InterPro" id="IPR010090">
    <property type="entry name" value="Phage_tape_meas"/>
</dbReference>
<evidence type="ECO:0000256" key="3">
    <source>
        <dbReference type="SAM" id="Coils"/>
    </source>
</evidence>
<evidence type="ECO:0000313" key="7">
    <source>
        <dbReference type="EMBL" id="WFP25422.1"/>
    </source>
</evidence>
<proteinExistence type="inferred from homology"/>
<reference evidence="7" key="1">
    <citation type="submission" date="2023-04" db="EMBL/GenBank/DDBJ databases">
        <title>Complete genome sequence of a phthalic acid esters degrading bacterial strain.</title>
        <authorList>
            <person name="Weng L."/>
            <person name="Jia Y."/>
            <person name="Ren L."/>
        </authorList>
    </citation>
    <scope>NUCLEOTIDE SEQUENCE</scope>
    <source>
        <strain evidence="7">RL-LY01</strain>
    </source>
</reference>
<name>A0AAX3T8U3_9ACTN</name>
<feature type="domain" description="Resuscitation-promoting factor core lysozyme-like" evidence="5">
    <location>
        <begin position="933"/>
        <end position="1012"/>
    </location>
</feature>
<dbReference type="Proteomes" id="UP001213504">
    <property type="component" value="Chromosome"/>
</dbReference>
<evidence type="ECO:0000256" key="1">
    <source>
        <dbReference type="ARBA" id="ARBA00010830"/>
    </source>
</evidence>
<feature type="domain" description="Phage tail tape measure protein" evidence="6">
    <location>
        <begin position="214"/>
        <end position="414"/>
    </location>
</feature>
<evidence type="ECO:0000313" key="8">
    <source>
        <dbReference type="Proteomes" id="UP001213504"/>
    </source>
</evidence>
<sequence length="1379" mass="144290">MPLDVGKLTAQIGIEGLDAFRTDLRRAGGEFEDFARTTERTGDRARRSFEGAGRGLNDLGQSGRQAAGDIDRAGRDMSNSIQEVERDSRRAGNEITNNLGNAGQEGGNRLRDGLRGALEGAAEEAQGAGEGMGGGLVGGITARLAGAGGPIGGAIAAALAVQVGIPMAAGSKIADLVMAGFESQATRGQIKAQFGWTEAQAAEAGSAAAGAYVNAWGESQAENMRVAGVAVQAGLLDGTSTAAEMQPVIEQLNIVSTIMGEEIPEVARAAGQMVKTGMADNITEAFDLLTVGQQKGLNLSGDLIDTTIEYGTQFRKLGIDGETAFGVISQMSKAGARDTDIAADALKEFSIRAVDGSEATMEAFTALNLNAEETSAAFAKGGESALGMSRVVLTALAKIKDPQERERLGVALLGTQWEDLGAAVNSLDLDTAAREMDGFGGATKRAGDDMSGALGGIEGMKRSIEVAVGSMQSGLAEAFGPSVQEFTTWVAENRTEIVEFFTDLGKVIGVVSGETITFAGGFISAMGYVVKYLGDAGGFILETFGNIAEGIGNTIRDIPGMEGIGNDLIDASKRSDELAQSLYGAGDGMIAFGEKVGEAGIKIAQLSMEIGELPAGKAITVDMPQGQKTLDMLREMGAKVTTDNEKNIVVEAPLAPAVLERLKELGIETQVRNNKTILVSADDAEYHRRKQEWIKDAEKRIKIFAVDGNTGKSVIYNDMFGRGLGVLKDPNAGYANGGYTGPGGKYQPAGIVHADEFVVRRESRQAIESQYPGALDYMNAFGKLPGYADGGLVTGNPVLDSLIAIQRQVAPGLQMTSGVRSEPGSFHNTGQAGDFSNGSSPTPEMLSFANYMADNYRAQLAELIYHDPRFAGRQVDEGQFVADSFFAAAGDHTNHVHLAAHQPLGAPTGGGGAPSVTTVTLVQNPDGTWTSPDPAWAALIARESGGNASIVQQGTDANSGGNEASGLFQIAKGTWNGYGGQEFAATAGQATPQQQAIVAARIFEAEGGSPWGAGLPGREDEDALRAGLSRTGGAGAGSASDAQYSSYSGSESYDDYGRFDSGSGQSTPPEDPSVATFTFTNPLEPFWWKGEREYRERIISENEKQKAWDEYVSGSAADRTNGLEKATRDLADAEDKLRVARLKANELAPTAQPSQRELAKQDVARAEQAVEDARLALEKAQTAANNPGALQGTAPPMQRLAGGGSVHGPGTKTSDDVLIAASAGEFMHQASAVDYYGLAAMHAVNDRRVPKEMLAHFAEGGPIGFGGYVHDDSDVMAPKNWRDWMGLATGAGFAAYNLAEPFVNAAVTGKVDLGNITPQLNTGTTETSMVTSTLSAAAGQVSDQLDEIIIALKEKQKIIVNIDGIKPPFDDALRASRTI</sequence>
<dbReference type="Pfam" id="PF10145">
    <property type="entry name" value="PhageMin_Tail"/>
    <property type="match status" value="1"/>
</dbReference>
<gene>
    <name evidence="7" type="ORF">P9A14_02540</name>
</gene>
<feature type="region of interest" description="Disordered" evidence="4">
    <location>
        <begin position="817"/>
        <end position="840"/>
    </location>
</feature>
<evidence type="ECO:0000259" key="5">
    <source>
        <dbReference type="Pfam" id="PF06737"/>
    </source>
</evidence>
<dbReference type="InterPro" id="IPR010618">
    <property type="entry name" value="RPF"/>
</dbReference>
<keyword evidence="3" id="KW-0175">Coiled coil</keyword>
<feature type="coiled-coil region" evidence="3">
    <location>
        <begin position="1123"/>
        <end position="1183"/>
    </location>
</feature>
<dbReference type="InterPro" id="IPR023346">
    <property type="entry name" value="Lysozyme-like_dom_sf"/>
</dbReference>
<dbReference type="Gene3D" id="1.10.530.10">
    <property type="match status" value="1"/>
</dbReference>
<keyword evidence="2" id="KW-0378">Hydrolase</keyword>
<feature type="region of interest" description="Disordered" evidence="4">
    <location>
        <begin position="1028"/>
        <end position="1078"/>
    </location>
</feature>